<dbReference type="AlphaFoldDB" id="A0A223KWG4"/>
<accession>A0A223KWG4</accession>
<keyword evidence="1" id="KW-1133">Transmembrane helix</keyword>
<evidence type="ECO:0000313" key="3">
    <source>
        <dbReference type="Proteomes" id="UP000215224"/>
    </source>
</evidence>
<dbReference type="KEGG" id="bcoh:BC6307_22230"/>
<feature type="transmembrane region" description="Helical" evidence="1">
    <location>
        <begin position="117"/>
        <end position="139"/>
    </location>
</feature>
<reference evidence="2 3" key="1">
    <citation type="submission" date="2016-12" db="EMBL/GenBank/DDBJ databases">
        <title>The whole genome sequencing and assembly of Bacillus cohnii DSM 6307T strain.</title>
        <authorList>
            <person name="Lee Y.-J."/>
            <person name="Yi H."/>
            <person name="Bahn Y.-S."/>
            <person name="Kim J.F."/>
            <person name="Lee D.-W."/>
        </authorList>
    </citation>
    <scope>NUCLEOTIDE SEQUENCE [LARGE SCALE GENOMIC DNA]</scope>
    <source>
        <strain evidence="2 3">DSM 6307</strain>
    </source>
</reference>
<evidence type="ECO:0000256" key="1">
    <source>
        <dbReference type="SAM" id="Phobius"/>
    </source>
</evidence>
<dbReference type="STRING" id="1314751.GCA_001591425_04294"/>
<evidence type="ECO:0000313" key="2">
    <source>
        <dbReference type="EMBL" id="AST93796.1"/>
    </source>
</evidence>
<proteinExistence type="predicted"/>
<dbReference type="Proteomes" id="UP000215224">
    <property type="component" value="Chromosome"/>
</dbReference>
<keyword evidence="1" id="KW-0472">Membrane</keyword>
<dbReference type="EMBL" id="CP018866">
    <property type="protein sequence ID" value="AST93796.1"/>
    <property type="molecule type" value="Genomic_DNA"/>
</dbReference>
<feature type="transmembrane region" description="Helical" evidence="1">
    <location>
        <begin position="85"/>
        <end position="105"/>
    </location>
</feature>
<sequence length="253" mass="29999">MNNKLDDLDERLKSVPKPTLKLELKQKMHEKIISPKEAMTDKILAFLLSIIFIWIGFMITGNTVERFIFYPLDPLITNESIYKGITTLLTIIIILLVFILSYWLACKVSDYVTTFRWSFSIKVLLVLVLILLVSHKLFAPYFYTEQYLKSRAESVIQMEYDLYDENLSQEEFNKKAKKVYGMDRVLTDHYKRDVELIELNEISFERRYARFIYKVAVTEKVTINGKEELSTNIYKYEFYSKNGLFYLNGWSMN</sequence>
<keyword evidence="1" id="KW-0812">Transmembrane</keyword>
<name>A0A223KWG4_9BACI</name>
<keyword evidence="3" id="KW-1185">Reference proteome</keyword>
<feature type="transmembrane region" description="Helical" evidence="1">
    <location>
        <begin position="43"/>
        <end position="64"/>
    </location>
</feature>
<gene>
    <name evidence="2" type="ORF">BC6307_22230</name>
</gene>
<protein>
    <submittedName>
        <fullName evidence="2">Uncharacterized protein</fullName>
    </submittedName>
</protein>
<organism evidence="2 3">
    <name type="scientific">Sutcliffiella cohnii</name>
    <dbReference type="NCBI Taxonomy" id="33932"/>
    <lineage>
        <taxon>Bacteria</taxon>
        <taxon>Bacillati</taxon>
        <taxon>Bacillota</taxon>
        <taxon>Bacilli</taxon>
        <taxon>Bacillales</taxon>
        <taxon>Bacillaceae</taxon>
        <taxon>Sutcliffiella</taxon>
    </lineage>
</organism>
<dbReference type="RefSeq" id="WP_066420518.1">
    <property type="nucleotide sequence ID" value="NZ_CP018866.1"/>
</dbReference>